<organism evidence="2 3">
    <name type="scientific">Pleuronectes platessa</name>
    <name type="common">European plaice</name>
    <dbReference type="NCBI Taxonomy" id="8262"/>
    <lineage>
        <taxon>Eukaryota</taxon>
        <taxon>Metazoa</taxon>
        <taxon>Chordata</taxon>
        <taxon>Craniata</taxon>
        <taxon>Vertebrata</taxon>
        <taxon>Euteleostomi</taxon>
        <taxon>Actinopterygii</taxon>
        <taxon>Neopterygii</taxon>
        <taxon>Teleostei</taxon>
        <taxon>Neoteleostei</taxon>
        <taxon>Acanthomorphata</taxon>
        <taxon>Carangaria</taxon>
        <taxon>Pleuronectiformes</taxon>
        <taxon>Pleuronectoidei</taxon>
        <taxon>Pleuronectidae</taxon>
        <taxon>Pleuronectes</taxon>
    </lineage>
</organism>
<name>A0A9N7YZA2_PLEPL</name>
<reference evidence="2" key="1">
    <citation type="submission" date="2020-03" db="EMBL/GenBank/DDBJ databases">
        <authorList>
            <person name="Weist P."/>
        </authorList>
    </citation>
    <scope>NUCLEOTIDE SEQUENCE</scope>
</reference>
<gene>
    <name evidence="2" type="ORF">PLEPLA_LOCUS31446</name>
</gene>
<accession>A0A9N7YZA2</accession>
<keyword evidence="3" id="KW-1185">Reference proteome</keyword>
<proteinExistence type="predicted"/>
<evidence type="ECO:0000313" key="2">
    <source>
        <dbReference type="EMBL" id="CAB1443730.1"/>
    </source>
</evidence>
<dbReference type="AlphaFoldDB" id="A0A9N7YZA2"/>
<sequence length="118" mass="12885">MQLVLRIREGVCTVPSNQWETRSGHARVVVCISVLLSLSSHHLSPFKCMSCSQEGDPVLRHHSETTAEFVGPVKHKSPLRSARAAQRQAGSRHVPSAGEGSSERRAAKGQLSSHKDDH</sequence>
<feature type="region of interest" description="Disordered" evidence="1">
    <location>
        <begin position="66"/>
        <end position="118"/>
    </location>
</feature>
<evidence type="ECO:0000313" key="3">
    <source>
        <dbReference type="Proteomes" id="UP001153269"/>
    </source>
</evidence>
<comment type="caution">
    <text evidence="2">The sequence shown here is derived from an EMBL/GenBank/DDBJ whole genome shotgun (WGS) entry which is preliminary data.</text>
</comment>
<feature type="compositionally biased region" description="Low complexity" evidence="1">
    <location>
        <begin position="80"/>
        <end position="92"/>
    </location>
</feature>
<protein>
    <submittedName>
        <fullName evidence="2">Uncharacterized protein</fullName>
    </submittedName>
</protein>
<dbReference type="EMBL" id="CADEAL010003179">
    <property type="protein sequence ID" value="CAB1443730.1"/>
    <property type="molecule type" value="Genomic_DNA"/>
</dbReference>
<evidence type="ECO:0000256" key="1">
    <source>
        <dbReference type="SAM" id="MobiDB-lite"/>
    </source>
</evidence>
<dbReference type="Proteomes" id="UP001153269">
    <property type="component" value="Unassembled WGS sequence"/>
</dbReference>